<evidence type="ECO:0000256" key="4">
    <source>
        <dbReference type="ARBA" id="ARBA00022729"/>
    </source>
</evidence>
<dbReference type="Pfam" id="PF00028">
    <property type="entry name" value="Cadherin"/>
    <property type="match status" value="2"/>
</dbReference>
<evidence type="ECO:0000256" key="10">
    <source>
        <dbReference type="ARBA" id="ARBA00023180"/>
    </source>
</evidence>
<reference evidence="15" key="1">
    <citation type="submission" date="2012-12" db="EMBL/GenBank/DDBJ databases">
        <authorList>
            <person name="Hellsten U."/>
            <person name="Grimwood J."/>
            <person name="Chapman J.A."/>
            <person name="Shapiro H."/>
            <person name="Aerts A."/>
            <person name="Otillar R.P."/>
            <person name="Terry A.Y."/>
            <person name="Boore J.L."/>
            <person name="Simakov O."/>
            <person name="Marletaz F."/>
            <person name="Cho S.-J."/>
            <person name="Edsinger-Gonzales E."/>
            <person name="Havlak P."/>
            <person name="Kuo D.-H."/>
            <person name="Larsson T."/>
            <person name="Lv J."/>
            <person name="Arendt D."/>
            <person name="Savage R."/>
            <person name="Osoegawa K."/>
            <person name="de Jong P."/>
            <person name="Lindberg D.R."/>
            <person name="Seaver E.C."/>
            <person name="Weisblat D.A."/>
            <person name="Putnam N.H."/>
            <person name="Grigoriev I.V."/>
            <person name="Rokhsar D.S."/>
        </authorList>
    </citation>
    <scope>NUCLEOTIDE SEQUENCE</scope>
</reference>
<dbReference type="EMBL" id="AMQM01007720">
    <property type="status" value="NOT_ANNOTATED_CDS"/>
    <property type="molecule type" value="Genomic_DNA"/>
</dbReference>
<dbReference type="PANTHER" id="PTHR24028:SF146">
    <property type="entry name" value="CADHERIN 96CB, ISOFORM D-RELATED"/>
    <property type="match status" value="1"/>
</dbReference>
<evidence type="ECO:0000256" key="2">
    <source>
        <dbReference type="ARBA" id="ARBA00022475"/>
    </source>
</evidence>
<dbReference type="SMART" id="SM00112">
    <property type="entry name" value="CA"/>
    <property type="match status" value="3"/>
</dbReference>
<dbReference type="OrthoDB" id="6252479at2759"/>
<dbReference type="SUPFAM" id="SSF49313">
    <property type="entry name" value="Cadherin-like"/>
    <property type="match status" value="3"/>
</dbReference>
<dbReference type="eggNOG" id="KOG3594">
    <property type="taxonomic scope" value="Eukaryota"/>
</dbReference>
<dbReference type="Proteomes" id="UP000015101">
    <property type="component" value="Unassembled WGS sequence"/>
</dbReference>
<dbReference type="InterPro" id="IPR050174">
    <property type="entry name" value="Protocadherin/Cadherin-CA"/>
</dbReference>
<dbReference type="InterPro" id="IPR002126">
    <property type="entry name" value="Cadherin-like_dom"/>
</dbReference>
<reference evidence="13 15" key="2">
    <citation type="journal article" date="2013" name="Nature">
        <title>Insights into bilaterian evolution from three spiralian genomes.</title>
        <authorList>
            <person name="Simakov O."/>
            <person name="Marletaz F."/>
            <person name="Cho S.J."/>
            <person name="Edsinger-Gonzales E."/>
            <person name="Havlak P."/>
            <person name="Hellsten U."/>
            <person name="Kuo D.H."/>
            <person name="Larsson T."/>
            <person name="Lv J."/>
            <person name="Arendt D."/>
            <person name="Savage R."/>
            <person name="Osoegawa K."/>
            <person name="de Jong P."/>
            <person name="Grimwood J."/>
            <person name="Chapman J.A."/>
            <person name="Shapiro H."/>
            <person name="Aerts A."/>
            <person name="Otillar R.P."/>
            <person name="Terry A.Y."/>
            <person name="Boore J.L."/>
            <person name="Grigoriev I.V."/>
            <person name="Lindberg D.R."/>
            <person name="Seaver E.C."/>
            <person name="Weisblat D.A."/>
            <person name="Putnam N.H."/>
            <person name="Rokhsar D.S."/>
        </authorList>
    </citation>
    <scope>NUCLEOTIDE SEQUENCE</scope>
</reference>
<feature type="domain" description="Cadherin" evidence="12">
    <location>
        <begin position="129"/>
        <end position="249"/>
    </location>
</feature>
<keyword evidence="6 11" id="KW-0106">Calcium</keyword>
<keyword evidence="4" id="KW-0732">Signal</keyword>
<keyword evidence="5" id="KW-0677">Repeat</keyword>
<feature type="domain" description="Cadherin" evidence="12">
    <location>
        <begin position="250"/>
        <end position="358"/>
    </location>
</feature>
<dbReference type="InterPro" id="IPR015919">
    <property type="entry name" value="Cadherin-like_sf"/>
</dbReference>
<dbReference type="OMA" id="WHENSLL"/>
<dbReference type="FunFam" id="2.60.40.60:FF:000020">
    <property type="entry name" value="Dachsous cadherin-related 1b"/>
    <property type="match status" value="1"/>
</dbReference>
<keyword evidence="10" id="KW-0325">Glycoprotein</keyword>
<sequence length="379" mass="43016">MESSSPTRDEDCFKYLVAEEQPADTFVGNLLLDGGFDLKYSSEDLSHLRFRILTPNESSEGPFFKIGGLDGRIVTAKILDREMICSSRLNDNCVFEMDVIIILNASRYFQLLKTCIEIEDVNDHAPTFPTQTFLQRMSESSQTGFSFLIPTAKDPDSKLYSIQNYRLFPKNENENESKRSTTFELTRKMSWNEGGMEEVRLVLKDLLDREQQEFYRFIVLAIDGGNPKRSGCLTVEVIVLDANDNKPKFEQSSFEIFLSEDAAPGSMLLQLKAHDEDAGLNGEVRYELAYNSQQEFGKLFSVTPDSGQVFLKSCVDYEGERRHMVLSVVAQDRGHNPQQSFATIFIHVKDINDNKPNISVSTLNGRKKAKMVENLEVVC</sequence>
<dbReference type="FunFam" id="2.60.40.60:FF:000007">
    <property type="entry name" value="Protocadherin alpha 2"/>
    <property type="match status" value="1"/>
</dbReference>
<evidence type="ECO:0000256" key="3">
    <source>
        <dbReference type="ARBA" id="ARBA00022692"/>
    </source>
</evidence>
<gene>
    <name evidence="14" type="primary">20217021</name>
    <name evidence="13" type="ORF">HELRODRAFT_89774</name>
</gene>
<dbReference type="KEGG" id="hro:HELRODRAFT_89774"/>
<dbReference type="EMBL" id="KB097661">
    <property type="protein sequence ID" value="ESN92172.1"/>
    <property type="molecule type" value="Genomic_DNA"/>
</dbReference>
<evidence type="ECO:0000256" key="6">
    <source>
        <dbReference type="ARBA" id="ARBA00022837"/>
    </source>
</evidence>
<dbReference type="GO" id="GO:0005509">
    <property type="term" value="F:calcium ion binding"/>
    <property type="evidence" value="ECO:0007669"/>
    <property type="project" value="UniProtKB-UniRule"/>
</dbReference>
<dbReference type="CTD" id="20217021"/>
<evidence type="ECO:0000313" key="14">
    <source>
        <dbReference type="EnsemblMetazoa" id="HelroP89774"/>
    </source>
</evidence>
<evidence type="ECO:0000313" key="13">
    <source>
        <dbReference type="EMBL" id="ESN92172.1"/>
    </source>
</evidence>
<evidence type="ECO:0000256" key="1">
    <source>
        <dbReference type="ARBA" id="ARBA00004251"/>
    </source>
</evidence>
<dbReference type="InParanoid" id="T1G7H4"/>
<dbReference type="PANTHER" id="PTHR24028">
    <property type="entry name" value="CADHERIN-87A"/>
    <property type="match status" value="1"/>
</dbReference>
<dbReference type="CDD" id="cd11304">
    <property type="entry name" value="Cadherin_repeat"/>
    <property type="match status" value="3"/>
</dbReference>
<dbReference type="InterPro" id="IPR020894">
    <property type="entry name" value="Cadherin_CS"/>
</dbReference>
<keyword evidence="8" id="KW-1133">Transmembrane helix</keyword>
<reference evidence="14" key="3">
    <citation type="submission" date="2015-06" db="UniProtKB">
        <authorList>
            <consortium name="EnsemblMetazoa"/>
        </authorList>
    </citation>
    <scope>IDENTIFICATION</scope>
</reference>
<dbReference type="InterPro" id="IPR013164">
    <property type="entry name" value="Cadherin_N"/>
</dbReference>
<dbReference type="Gene3D" id="2.60.40.60">
    <property type="entry name" value="Cadherins"/>
    <property type="match status" value="3"/>
</dbReference>
<evidence type="ECO:0000259" key="12">
    <source>
        <dbReference type="PROSITE" id="PS50268"/>
    </source>
</evidence>
<keyword evidence="9" id="KW-0472">Membrane</keyword>
<proteinExistence type="predicted"/>
<feature type="domain" description="Cadherin" evidence="12">
    <location>
        <begin position="9"/>
        <end position="128"/>
    </location>
</feature>
<keyword evidence="7" id="KW-0130">Cell adhesion</keyword>
<dbReference type="RefSeq" id="XP_009029669.1">
    <property type="nucleotide sequence ID" value="XM_009031421.1"/>
</dbReference>
<dbReference type="AlphaFoldDB" id="T1G7H4"/>
<dbReference type="Pfam" id="PF08266">
    <property type="entry name" value="Cadherin_2"/>
    <property type="match status" value="1"/>
</dbReference>
<keyword evidence="3" id="KW-0812">Transmembrane</keyword>
<protein>
    <recommendedName>
        <fullName evidence="12">Cadherin domain-containing protein</fullName>
    </recommendedName>
</protein>
<dbReference type="PROSITE" id="PS50268">
    <property type="entry name" value="CADHERIN_2"/>
    <property type="match status" value="3"/>
</dbReference>
<evidence type="ECO:0000256" key="11">
    <source>
        <dbReference type="PROSITE-ProRule" id="PRU00043"/>
    </source>
</evidence>
<evidence type="ECO:0000256" key="5">
    <source>
        <dbReference type="ARBA" id="ARBA00022737"/>
    </source>
</evidence>
<keyword evidence="2" id="KW-1003">Cell membrane</keyword>
<keyword evidence="15" id="KW-1185">Reference proteome</keyword>
<name>T1G7H4_HELRO</name>
<evidence type="ECO:0000256" key="7">
    <source>
        <dbReference type="ARBA" id="ARBA00022889"/>
    </source>
</evidence>
<dbReference type="PRINTS" id="PR00205">
    <property type="entry name" value="CADHERIN"/>
</dbReference>
<dbReference type="STRING" id="6412.T1G7H4"/>
<evidence type="ECO:0000313" key="15">
    <source>
        <dbReference type="Proteomes" id="UP000015101"/>
    </source>
</evidence>
<evidence type="ECO:0000256" key="8">
    <source>
        <dbReference type="ARBA" id="ARBA00022989"/>
    </source>
</evidence>
<dbReference type="EnsemblMetazoa" id="HelroT89774">
    <property type="protein sequence ID" value="HelroP89774"/>
    <property type="gene ID" value="HelroG89774"/>
</dbReference>
<evidence type="ECO:0000256" key="9">
    <source>
        <dbReference type="ARBA" id="ARBA00023136"/>
    </source>
</evidence>
<dbReference type="GeneID" id="20217021"/>
<dbReference type="PROSITE" id="PS00232">
    <property type="entry name" value="CADHERIN_1"/>
    <property type="match status" value="2"/>
</dbReference>
<dbReference type="HOGENOM" id="CLU_006480_3_2_1"/>
<dbReference type="GO" id="GO:0007156">
    <property type="term" value="P:homophilic cell adhesion via plasma membrane adhesion molecules"/>
    <property type="evidence" value="ECO:0007669"/>
    <property type="project" value="InterPro"/>
</dbReference>
<dbReference type="GO" id="GO:0005886">
    <property type="term" value="C:plasma membrane"/>
    <property type="evidence" value="ECO:0007669"/>
    <property type="project" value="UniProtKB-SubCell"/>
</dbReference>
<accession>T1G7H4</accession>
<comment type="subcellular location">
    <subcellularLocation>
        <location evidence="1">Cell membrane</location>
        <topology evidence="1">Single-pass type I membrane protein</topology>
    </subcellularLocation>
</comment>
<organism evidence="14 15">
    <name type="scientific">Helobdella robusta</name>
    <name type="common">Californian leech</name>
    <dbReference type="NCBI Taxonomy" id="6412"/>
    <lineage>
        <taxon>Eukaryota</taxon>
        <taxon>Metazoa</taxon>
        <taxon>Spiralia</taxon>
        <taxon>Lophotrochozoa</taxon>
        <taxon>Annelida</taxon>
        <taxon>Clitellata</taxon>
        <taxon>Hirudinea</taxon>
        <taxon>Rhynchobdellida</taxon>
        <taxon>Glossiphoniidae</taxon>
        <taxon>Helobdella</taxon>
    </lineage>
</organism>